<dbReference type="NCBIfam" id="NF007695">
    <property type="entry name" value="PRK10376.1"/>
    <property type="match status" value="1"/>
</dbReference>
<dbReference type="EMBL" id="ARYL01000001">
    <property type="protein sequence ID" value="KDA04255.1"/>
    <property type="molecule type" value="Genomic_DNA"/>
</dbReference>
<sequence length="292" mass="31536">MTHTDPNPSATAAGRFTFPGTDISVNRMGYGAMQLAGPGVFGPPKDEAVARDVLREAIALGIDHIDTSDFYGPYVTNRLIREALHPYPADLTLVTKVGAYRDDKGGWLHNITPDFLKRSVEENLENLKRDRMDVVNLRIAGPDEDVREAMIAMRDLQEEGLIAHIGMSTVTMDQLRAGQDIAPVVCVQNMYNLVHREDDAMIDALADEGIAYVPYFPLGGFSPIQSAGLNDVAADLGATPQQVALAWLLQRSPNMLLIPGTGSIGHLHDNVAAAALELTPEAKLKLDGLASA</sequence>
<evidence type="ECO:0000256" key="1">
    <source>
        <dbReference type="ARBA" id="ARBA00023002"/>
    </source>
</evidence>
<dbReference type="GO" id="GO:0005737">
    <property type="term" value="C:cytoplasm"/>
    <property type="evidence" value="ECO:0007669"/>
    <property type="project" value="TreeGrafter"/>
</dbReference>
<evidence type="ECO:0000313" key="4">
    <source>
        <dbReference type="Proteomes" id="UP000024942"/>
    </source>
</evidence>
<dbReference type="Gene3D" id="3.20.20.100">
    <property type="entry name" value="NADP-dependent oxidoreductase domain"/>
    <property type="match status" value="1"/>
</dbReference>
<dbReference type="InterPro" id="IPR020471">
    <property type="entry name" value="AKR"/>
</dbReference>
<dbReference type="SUPFAM" id="SSF51430">
    <property type="entry name" value="NAD(P)-linked oxidoreductase"/>
    <property type="match status" value="1"/>
</dbReference>
<evidence type="ECO:0000259" key="2">
    <source>
        <dbReference type="Pfam" id="PF00248"/>
    </source>
</evidence>
<dbReference type="Pfam" id="PF00248">
    <property type="entry name" value="Aldo_ket_red"/>
    <property type="match status" value="2"/>
</dbReference>
<dbReference type="PRINTS" id="PR00069">
    <property type="entry name" value="ALDKETRDTASE"/>
</dbReference>
<dbReference type="STRING" id="1280953.HOC_00180"/>
<comment type="caution">
    <text evidence="3">The sequence shown here is derived from an EMBL/GenBank/DDBJ whole genome shotgun (WGS) entry which is preliminary data.</text>
</comment>
<dbReference type="GO" id="GO:0016491">
    <property type="term" value="F:oxidoreductase activity"/>
    <property type="evidence" value="ECO:0007669"/>
    <property type="project" value="UniProtKB-KW"/>
</dbReference>
<dbReference type="PATRIC" id="fig|1280953.3.peg.34"/>
<dbReference type="InterPro" id="IPR050791">
    <property type="entry name" value="Aldo-Keto_reductase"/>
</dbReference>
<dbReference type="Proteomes" id="UP000024942">
    <property type="component" value="Unassembled WGS sequence"/>
</dbReference>
<organism evidence="3 4">
    <name type="scientific">Hyphomonas oceanitis SCH89</name>
    <dbReference type="NCBI Taxonomy" id="1280953"/>
    <lineage>
        <taxon>Bacteria</taxon>
        <taxon>Pseudomonadati</taxon>
        <taxon>Pseudomonadota</taxon>
        <taxon>Alphaproteobacteria</taxon>
        <taxon>Hyphomonadales</taxon>
        <taxon>Hyphomonadaceae</taxon>
        <taxon>Hyphomonas</taxon>
    </lineage>
</organism>
<keyword evidence="1" id="KW-0560">Oxidoreductase</keyword>
<gene>
    <name evidence="3" type="ORF">HOC_00180</name>
</gene>
<dbReference type="PANTHER" id="PTHR43625">
    <property type="entry name" value="AFLATOXIN B1 ALDEHYDE REDUCTASE"/>
    <property type="match status" value="1"/>
</dbReference>
<dbReference type="RefSeq" id="WP_035534574.1">
    <property type="nucleotide sequence ID" value="NZ_ARYL01000001.1"/>
</dbReference>
<dbReference type="InterPro" id="IPR036812">
    <property type="entry name" value="NAD(P)_OxRdtase_dom_sf"/>
</dbReference>
<dbReference type="eggNOG" id="COG0667">
    <property type="taxonomic scope" value="Bacteria"/>
</dbReference>
<accession>A0A059GCD0</accession>
<dbReference type="AlphaFoldDB" id="A0A059GCD0"/>
<dbReference type="InterPro" id="IPR023210">
    <property type="entry name" value="NADP_OxRdtase_dom"/>
</dbReference>
<feature type="domain" description="NADP-dependent oxidoreductase" evidence="2">
    <location>
        <begin position="229"/>
        <end position="282"/>
    </location>
</feature>
<dbReference type="CDD" id="cd19088">
    <property type="entry name" value="AKR_AKR13B1"/>
    <property type="match status" value="1"/>
</dbReference>
<dbReference type="PANTHER" id="PTHR43625:SF40">
    <property type="entry name" value="ALDO-KETO REDUCTASE YAKC [NADP(+)]"/>
    <property type="match status" value="1"/>
</dbReference>
<proteinExistence type="predicted"/>
<name>A0A059GCD0_9PROT</name>
<evidence type="ECO:0000313" key="3">
    <source>
        <dbReference type="EMBL" id="KDA04255.1"/>
    </source>
</evidence>
<dbReference type="OrthoDB" id="9768793at2"/>
<keyword evidence="4" id="KW-1185">Reference proteome</keyword>
<protein>
    <submittedName>
        <fullName evidence="3">Oxidoreductase</fullName>
    </submittedName>
</protein>
<reference evidence="3 4" key="1">
    <citation type="journal article" date="2014" name="Antonie Van Leeuwenhoek">
        <title>Hyphomonas beringensis sp. nov. and Hyphomonas chukchiensis sp. nov., isolated from surface seawater of the Bering Sea and Chukchi Sea.</title>
        <authorList>
            <person name="Li C."/>
            <person name="Lai Q."/>
            <person name="Li G."/>
            <person name="Dong C."/>
            <person name="Wang J."/>
            <person name="Liao Y."/>
            <person name="Shao Z."/>
        </authorList>
    </citation>
    <scope>NUCLEOTIDE SEQUENCE [LARGE SCALE GENOMIC DNA]</scope>
    <source>
        <strain evidence="3 4">SCH89</strain>
    </source>
</reference>
<feature type="domain" description="NADP-dependent oxidoreductase" evidence="2">
    <location>
        <begin position="27"/>
        <end position="220"/>
    </location>
</feature>